<evidence type="ECO:0000313" key="3">
    <source>
        <dbReference type="Proteomes" id="UP000317178"/>
    </source>
</evidence>
<dbReference type="KEGG" id="plon:Pla110_41870"/>
<dbReference type="Gene3D" id="2.60.40.10">
    <property type="entry name" value="Immunoglobulins"/>
    <property type="match status" value="2"/>
</dbReference>
<feature type="compositionally biased region" description="Polar residues" evidence="1">
    <location>
        <begin position="1605"/>
        <end position="1616"/>
    </location>
</feature>
<reference evidence="2 3" key="1">
    <citation type="submission" date="2019-02" db="EMBL/GenBank/DDBJ databases">
        <title>Deep-cultivation of Planctomycetes and their phenomic and genomic characterization uncovers novel biology.</title>
        <authorList>
            <person name="Wiegand S."/>
            <person name="Jogler M."/>
            <person name="Boedeker C."/>
            <person name="Pinto D."/>
            <person name="Vollmers J."/>
            <person name="Rivas-Marin E."/>
            <person name="Kohn T."/>
            <person name="Peeters S.H."/>
            <person name="Heuer A."/>
            <person name="Rast P."/>
            <person name="Oberbeckmann S."/>
            <person name="Bunk B."/>
            <person name="Jeske O."/>
            <person name="Meyerdierks A."/>
            <person name="Storesund J.E."/>
            <person name="Kallscheuer N."/>
            <person name="Luecker S."/>
            <person name="Lage O.M."/>
            <person name="Pohl T."/>
            <person name="Merkel B.J."/>
            <person name="Hornburger P."/>
            <person name="Mueller R.-W."/>
            <person name="Bruemmer F."/>
            <person name="Labrenz M."/>
            <person name="Spormann A.M."/>
            <person name="Op den Camp H."/>
            <person name="Overmann J."/>
            <person name="Amann R."/>
            <person name="Jetten M.S.M."/>
            <person name="Mascher T."/>
            <person name="Medema M.H."/>
            <person name="Devos D.P."/>
            <person name="Kaster A.-K."/>
            <person name="Ovreas L."/>
            <person name="Rohde M."/>
            <person name="Galperin M.Y."/>
            <person name="Jogler C."/>
        </authorList>
    </citation>
    <scope>NUCLEOTIDE SEQUENCE [LARGE SCALE GENOMIC DNA]</scope>
    <source>
        <strain evidence="2 3">Pla110</strain>
    </source>
</reference>
<keyword evidence="3" id="KW-1185">Reference proteome</keyword>
<dbReference type="Proteomes" id="UP000317178">
    <property type="component" value="Chromosome"/>
</dbReference>
<dbReference type="InterPro" id="IPR052918">
    <property type="entry name" value="Motility_Chemotaxis_Reg"/>
</dbReference>
<feature type="region of interest" description="Disordered" evidence="1">
    <location>
        <begin position="1605"/>
        <end position="1624"/>
    </location>
</feature>
<dbReference type="Pfam" id="PF06739">
    <property type="entry name" value="SBBP"/>
    <property type="match status" value="2"/>
</dbReference>
<name>A0A518CT73_9PLAN</name>
<dbReference type="OrthoDB" id="253958at2"/>
<protein>
    <submittedName>
        <fullName evidence="2">Beta-propeller repeat protein</fullName>
    </submittedName>
</protein>
<dbReference type="SUPFAM" id="SSF101898">
    <property type="entry name" value="NHL repeat"/>
    <property type="match status" value="1"/>
</dbReference>
<sequence length="2012" mass="215310">MQPEGVVPDLVFLLTQVASLIMHFTSHLTSFLRAHKRKVRQKQSNLQSHKLSCWTQLERLEDRTMLSAPVADAGGPYSIKTGETLQLDASGSTDAEQDSITLTYEWDLDGDGLFGEIGVAALYGDEIGMNPVFETDMFPFEQVVTVELRVTDDGGASDLTSTKIDLFDLPLQLDFAGVQEGLDGINTRDIATDSSGNSYIVGSFSGTIDADPGTNVHNLTSNGDQDIVISKLDFQGNLVWAQSIGGTDKDVGNSISVDIHGNIHITGYFSSNTVDFDPGPGVYNLTNPDASAINMFILKLSGTGDFQWSRHSSGPKYSSGNSITVDNIGNVYATGFFSRTVDFDPGLETYNLISLSSTEDIFILKLSSSGDFIWAKGLGSKFIDYGYSISLDNSGNIYTTGYFLRTTTNSPNRYMDFDPGPDVYNLRSTTDPSAYVLKLDSLGNFLWARNIGGERGYSISTDSQGSVYTSGRFSGTVDFNPGQDIYNLTSHGEMDVFISKLDSSGNFLWARNLGGTGDDSVASITVDSQNNIYTTGYFLETGDFDPGPGVYNLSSKGGNDIFVSKLDSSGNFLWAESFGSELSESASGLDVSLAGDIYLTGYFFGHLDFDPDIDVYSLTTDRGAFIARYNQTGTDRVNGPPSINAGGPYTVQSTKLLQLDASGTSDTGQNTNSLTFEWDLDGDDVFGETGNEATHGDETGINPTYLAPNVDSTEVISVKLKVTDLDGLTSTGMVNVTVERVLPKFGFGYNGNTSIDADAKSIGTDAAGNVYSVGSYEGEMTINPAISSPDLVSTGGRDGYLIKHDVSGDFVWAKEIKGYGNESIESVAIDGTGNILLTGYFDNTVDFDPGPNTFERTSSNESDAFLMKLNQNGDFLWVKSIGGTGSILGKVVKFNGNGNIIVAGHFNNTIDLDPSSSIFSLSADDSTDAFLAAYSPTGQFLWGNHFEGNNAVYINDIDFDDADNMYLTGSYYSTVDFNPDSSRQYHTSIGSSDVFLVKLNNIGRYEWSKSFGSSYSDSGRGLLLHENGDIYVTGKLETLIDDSSAPWLGSRRDSDLFVYRYNPNGNLQWTQKISGSSWIESEGIAEDSEGEIYVVGSYTDSMQVENNAGTTTLESAGGDNALLIKMDTEGNYLWALDYPSNNASRIIAISIDASDNILLTGAYRRKIDFDPGPGSYELTDNSLIFEPDSDIFISKLIQNEIVQEEPTYETPETLISYSTRGQQRTGVAGQRSVAAAADGRYVTTWWSDEGDGDGAGVFAQLYRADGSKVGGPFIVSTTTDEDQINPSAAMQADGSFMIAWQSDSDPGAGVNWEIHAQRYLASGLLDGGEIAINSELASNQSLADVVYLANGHFVVTWTGKGPGDANGIFARIFDASGNPQGPEFLVNGTTAGAQVNPSLTADRAGGFAAVWHGDGTGDSNGVFFRRFDQLGTALSSEVRVNQTVAGVQQTASVTQTNNDDFIVAWSGEGTGDSNGIFTRRLTPLGDVTGNEILVNQTTGGNQVTPSITPDLTTNGYLVTWSHQNSGNDYDIKLRPFNGSDVATEGEQTINQVLENRQWNPTIIQRSTSSGDQYVLAWGGYGDGDTAGVFTRALDSSLNPITPETLVSSSTKGQQRTGVGGQHAAATAADGRYVTTWWSDEGDGDGAGVFGLLYRADGSKVGGPFIVSTTTDEDQINPSVAMQETGQFVIVWQTDADSGAGVNWEIHGQRFLASGLLDGSEFLINSETVSNQTLADVVYLDNGSFVVTWTGKGPGDANGVFARIFDASGTPLGTEFLVNEITSGAQLNPSLTEDSAGGFSVVWHGNGAGDSNGVFFRRYDNAGTPLTGEVLVNETASGIQEAARVTQTATGDFIVTWNGEGIGDINGIFARRLSPAGALTGSETLVNEEPAGNQVTPSVVADHTGGGFLVVWSHQNSGIDYDIKFRKFDETDSSVSATQLANQVTENRQWNPTIIQRPTSEGNDFLVIWSGNGDGDTAGVFTRQFTFEEPIAALALSSISDAAFAEGLDEVLD</sequence>
<accession>A0A518CT73</accession>
<evidence type="ECO:0000256" key="1">
    <source>
        <dbReference type="SAM" id="MobiDB-lite"/>
    </source>
</evidence>
<dbReference type="EMBL" id="CP036281">
    <property type="protein sequence ID" value="QDU82431.1"/>
    <property type="molecule type" value="Genomic_DNA"/>
</dbReference>
<dbReference type="InterPro" id="IPR013783">
    <property type="entry name" value="Ig-like_fold"/>
</dbReference>
<proteinExistence type="predicted"/>
<evidence type="ECO:0000313" key="2">
    <source>
        <dbReference type="EMBL" id="QDU82431.1"/>
    </source>
</evidence>
<organism evidence="2 3">
    <name type="scientific">Polystyrenella longa</name>
    <dbReference type="NCBI Taxonomy" id="2528007"/>
    <lineage>
        <taxon>Bacteria</taxon>
        <taxon>Pseudomonadati</taxon>
        <taxon>Planctomycetota</taxon>
        <taxon>Planctomycetia</taxon>
        <taxon>Planctomycetales</taxon>
        <taxon>Planctomycetaceae</taxon>
        <taxon>Polystyrenella</taxon>
    </lineage>
</organism>
<dbReference type="InterPro" id="IPR010620">
    <property type="entry name" value="SBBP_repeat"/>
</dbReference>
<gene>
    <name evidence="2" type="ORF">Pla110_41870</name>
</gene>
<dbReference type="PANTHER" id="PTHR35580">
    <property type="entry name" value="CELL SURFACE GLYCOPROTEIN (S-LAYER PROTEIN)-LIKE PROTEIN"/>
    <property type="match status" value="1"/>
</dbReference>
<dbReference type="PANTHER" id="PTHR35580:SF1">
    <property type="entry name" value="PHYTASE-LIKE DOMAIN-CONTAINING PROTEIN"/>
    <property type="match status" value="1"/>
</dbReference>